<organism evidence="1 2">
    <name type="scientific">Coprococcus catus GD/7</name>
    <dbReference type="NCBI Taxonomy" id="717962"/>
    <lineage>
        <taxon>Bacteria</taxon>
        <taxon>Bacillati</taxon>
        <taxon>Bacillota</taxon>
        <taxon>Clostridia</taxon>
        <taxon>Lachnospirales</taxon>
        <taxon>Lachnospiraceae</taxon>
        <taxon>Coprococcus</taxon>
    </lineage>
</organism>
<evidence type="ECO:0000313" key="2">
    <source>
        <dbReference type="Proteomes" id="UP000008798"/>
    </source>
</evidence>
<accession>D4J931</accession>
<name>D4J931_9FIRM</name>
<reference evidence="1 2" key="1">
    <citation type="submission" date="2010-03" db="EMBL/GenBank/DDBJ databases">
        <title>The genome sequence of Coprococcus catus GD/7.</title>
        <authorList>
            <consortium name="metaHIT consortium -- http://www.metahit.eu/"/>
            <person name="Pajon A."/>
            <person name="Turner K."/>
            <person name="Parkhill J."/>
            <person name="Duncan S."/>
            <person name="Flint H."/>
        </authorList>
    </citation>
    <scope>NUCLEOTIDE SEQUENCE [LARGE SCALE GENOMIC DNA]</scope>
    <source>
        <strain evidence="1 2">GD/7</strain>
    </source>
</reference>
<reference evidence="1 2" key="2">
    <citation type="submission" date="2010-03" db="EMBL/GenBank/DDBJ databases">
        <authorList>
            <person name="Pajon A."/>
        </authorList>
    </citation>
    <scope>NUCLEOTIDE SEQUENCE [LARGE SCALE GENOMIC DNA]</scope>
    <source>
        <strain evidence="1 2">GD/7</strain>
    </source>
</reference>
<proteinExistence type="predicted"/>
<sequence>MEYELINPSDPYTFIAEDFETAALVVLALSPAYGAVSKDGSQEVPVFIFGPSNMVDEWYTEQFGRTATEGLEAKKLPLAASLESMMLGGFEDRKRYSAALEAITDEKKRQRFIEQWQDGRSSLNDIGTRAHKIAEWIKTKNKRR</sequence>
<gene>
    <name evidence="1" type="ORF">CC1_21490</name>
</gene>
<dbReference type="PATRIC" id="fig|717962.3.peg.2068"/>
<dbReference type="RefSeq" id="WP_015514420.1">
    <property type="nucleotide sequence ID" value="NC_021009.1"/>
</dbReference>
<dbReference type="STRING" id="717962.CC1_21490"/>
<dbReference type="Proteomes" id="UP000008798">
    <property type="component" value="Chromosome"/>
</dbReference>
<evidence type="ECO:0000313" key="1">
    <source>
        <dbReference type="EMBL" id="CBK80852.1"/>
    </source>
</evidence>
<dbReference type="AlphaFoldDB" id="D4J931"/>
<protein>
    <submittedName>
        <fullName evidence="1">Uncharacterized protein</fullName>
    </submittedName>
</protein>
<dbReference type="KEGG" id="cct:CC1_21490"/>
<dbReference type="HOGENOM" id="CLU_145198_0_0_9"/>
<dbReference type="EMBL" id="FP929038">
    <property type="protein sequence ID" value="CBK80852.1"/>
    <property type="molecule type" value="Genomic_DNA"/>
</dbReference>